<evidence type="ECO:0000256" key="3">
    <source>
        <dbReference type="ARBA" id="ARBA00022737"/>
    </source>
</evidence>
<accession>A0A1A9WCR4</accession>
<evidence type="ECO:0000256" key="1">
    <source>
        <dbReference type="ARBA" id="ARBA00004123"/>
    </source>
</evidence>
<comment type="subcellular location">
    <subcellularLocation>
        <location evidence="1">Nucleus</location>
    </subcellularLocation>
</comment>
<proteinExistence type="predicted"/>
<feature type="domain" description="C2H2-type" evidence="12">
    <location>
        <begin position="491"/>
        <end position="518"/>
    </location>
</feature>
<dbReference type="PROSITE" id="PS50157">
    <property type="entry name" value="ZINC_FINGER_C2H2_2"/>
    <property type="match status" value="4"/>
</dbReference>
<dbReference type="InterPro" id="IPR036236">
    <property type="entry name" value="Znf_C2H2_sf"/>
</dbReference>
<dbReference type="PANTHER" id="PTHR23235:SF142">
    <property type="entry name" value="ZINC FINGER PROTEIN 384"/>
    <property type="match status" value="1"/>
</dbReference>
<dbReference type="GO" id="GO:0003002">
    <property type="term" value="P:regionalization"/>
    <property type="evidence" value="ECO:0007669"/>
    <property type="project" value="UniProtKB-ARBA"/>
</dbReference>
<organism evidence="13 14">
    <name type="scientific">Glossina brevipalpis</name>
    <dbReference type="NCBI Taxonomy" id="37001"/>
    <lineage>
        <taxon>Eukaryota</taxon>
        <taxon>Metazoa</taxon>
        <taxon>Ecdysozoa</taxon>
        <taxon>Arthropoda</taxon>
        <taxon>Hexapoda</taxon>
        <taxon>Insecta</taxon>
        <taxon>Pterygota</taxon>
        <taxon>Neoptera</taxon>
        <taxon>Endopterygota</taxon>
        <taxon>Diptera</taxon>
        <taxon>Brachycera</taxon>
        <taxon>Muscomorpha</taxon>
        <taxon>Hippoboscoidea</taxon>
        <taxon>Glossinidae</taxon>
        <taxon>Glossina</taxon>
    </lineage>
</organism>
<dbReference type="GO" id="GO:0000978">
    <property type="term" value="F:RNA polymerase II cis-regulatory region sequence-specific DNA binding"/>
    <property type="evidence" value="ECO:0007669"/>
    <property type="project" value="TreeGrafter"/>
</dbReference>
<dbReference type="SMART" id="SM00355">
    <property type="entry name" value="ZnF_C2H2"/>
    <property type="match status" value="4"/>
</dbReference>
<dbReference type="InterPro" id="IPR013087">
    <property type="entry name" value="Znf_C2H2_type"/>
</dbReference>
<dbReference type="VEuPathDB" id="VectorBase:GBRI014783"/>
<dbReference type="SUPFAM" id="SSF57667">
    <property type="entry name" value="beta-beta-alpha zinc fingers"/>
    <property type="match status" value="2"/>
</dbReference>
<evidence type="ECO:0000256" key="4">
    <source>
        <dbReference type="ARBA" id="ARBA00022771"/>
    </source>
</evidence>
<dbReference type="FunFam" id="3.30.160.60:FF:000148">
    <property type="entry name" value="zinc finger protein Gfi-1"/>
    <property type="match status" value="1"/>
</dbReference>
<feature type="domain" description="C2H2-type" evidence="12">
    <location>
        <begin position="463"/>
        <end position="490"/>
    </location>
</feature>
<evidence type="ECO:0000313" key="13">
    <source>
        <dbReference type="EnsemblMetazoa" id="GBRI014783-PA"/>
    </source>
</evidence>
<keyword evidence="7" id="KW-0238">DNA-binding</keyword>
<keyword evidence="2" id="KW-0479">Metal-binding</keyword>
<dbReference type="GO" id="GO:0009887">
    <property type="term" value="P:animal organ morphogenesis"/>
    <property type="evidence" value="ECO:0007669"/>
    <property type="project" value="UniProtKB-ARBA"/>
</dbReference>
<feature type="domain" description="C2H2-type" evidence="12">
    <location>
        <begin position="519"/>
        <end position="547"/>
    </location>
</feature>
<dbReference type="Gene3D" id="3.30.160.60">
    <property type="entry name" value="Classic Zinc Finger"/>
    <property type="match status" value="4"/>
</dbReference>
<evidence type="ECO:0000256" key="5">
    <source>
        <dbReference type="ARBA" id="ARBA00022833"/>
    </source>
</evidence>
<evidence type="ECO:0000256" key="6">
    <source>
        <dbReference type="ARBA" id="ARBA00023015"/>
    </source>
</evidence>
<keyword evidence="3" id="KW-0677">Repeat</keyword>
<dbReference type="FunFam" id="3.30.160.60:FF:000208">
    <property type="entry name" value="zinc finger protein Gfi-1b"/>
    <property type="match status" value="1"/>
</dbReference>
<evidence type="ECO:0000256" key="10">
    <source>
        <dbReference type="PROSITE-ProRule" id="PRU00042"/>
    </source>
</evidence>
<name>A0A1A9WCR4_9MUSC</name>
<dbReference type="PANTHER" id="PTHR23235">
    <property type="entry name" value="KRUEPPEL-LIKE TRANSCRIPTION FACTOR"/>
    <property type="match status" value="1"/>
</dbReference>
<keyword evidence="14" id="KW-1185">Reference proteome</keyword>
<feature type="region of interest" description="Disordered" evidence="11">
    <location>
        <begin position="348"/>
        <end position="386"/>
    </location>
</feature>
<evidence type="ECO:0000256" key="2">
    <source>
        <dbReference type="ARBA" id="ARBA00022723"/>
    </source>
</evidence>
<dbReference type="STRING" id="37001.A0A1A9WCR4"/>
<evidence type="ECO:0000256" key="9">
    <source>
        <dbReference type="ARBA" id="ARBA00023242"/>
    </source>
</evidence>
<keyword evidence="4 10" id="KW-0863">Zinc-finger</keyword>
<dbReference type="FunFam" id="3.30.160.60:FF:000432">
    <property type="entry name" value="zinc finger protein Gfi-1b isoform X1"/>
    <property type="match status" value="1"/>
</dbReference>
<feature type="compositionally biased region" description="Low complexity" evidence="11">
    <location>
        <begin position="369"/>
        <end position="381"/>
    </location>
</feature>
<feature type="compositionally biased region" description="Polar residues" evidence="11">
    <location>
        <begin position="243"/>
        <end position="263"/>
    </location>
</feature>
<evidence type="ECO:0000259" key="12">
    <source>
        <dbReference type="PROSITE" id="PS50157"/>
    </source>
</evidence>
<reference evidence="14" key="1">
    <citation type="submission" date="2014-03" db="EMBL/GenBank/DDBJ databases">
        <authorList>
            <person name="Aksoy S."/>
            <person name="Warren W."/>
            <person name="Wilson R.K."/>
        </authorList>
    </citation>
    <scope>NUCLEOTIDE SEQUENCE [LARGE SCALE GENOMIC DNA]</scope>
    <source>
        <strain evidence="14">IAEA</strain>
    </source>
</reference>
<dbReference type="GO" id="GO:0008270">
    <property type="term" value="F:zinc ion binding"/>
    <property type="evidence" value="ECO:0007669"/>
    <property type="project" value="UniProtKB-KW"/>
</dbReference>
<keyword evidence="5" id="KW-0862">Zinc</keyword>
<dbReference type="PROSITE" id="PS00028">
    <property type="entry name" value="ZINC_FINGER_C2H2_1"/>
    <property type="match status" value="4"/>
</dbReference>
<dbReference type="Pfam" id="PF00096">
    <property type="entry name" value="zf-C2H2"/>
    <property type="match status" value="4"/>
</dbReference>
<feature type="region of interest" description="Disordered" evidence="11">
    <location>
        <begin position="243"/>
        <end position="264"/>
    </location>
</feature>
<keyword evidence="6" id="KW-0805">Transcription regulation</keyword>
<reference evidence="13" key="2">
    <citation type="submission" date="2020-05" db="UniProtKB">
        <authorList>
            <consortium name="EnsemblMetazoa"/>
        </authorList>
    </citation>
    <scope>IDENTIFICATION</scope>
    <source>
        <strain evidence="13">IAEA</strain>
    </source>
</reference>
<dbReference type="AlphaFoldDB" id="A0A1A9WCR4"/>
<evidence type="ECO:0000256" key="7">
    <source>
        <dbReference type="ARBA" id="ARBA00023125"/>
    </source>
</evidence>
<dbReference type="GO" id="GO:0005634">
    <property type="term" value="C:nucleus"/>
    <property type="evidence" value="ECO:0007669"/>
    <property type="project" value="UniProtKB-SubCell"/>
</dbReference>
<dbReference type="GO" id="GO:0000981">
    <property type="term" value="F:DNA-binding transcription factor activity, RNA polymerase II-specific"/>
    <property type="evidence" value="ECO:0007669"/>
    <property type="project" value="TreeGrafter"/>
</dbReference>
<keyword evidence="9" id="KW-0539">Nucleus</keyword>
<sequence length="560" mass="63137">MNHLSPPPSPHSQSAQLSNFANPALDMNLANSKTWIQRASTFNNVMATAAAQKFNSRDLPPFLYNPFLYSSALLWPQFLLSSASALNSPYTPITPKSPAPNFHNRDYTLTPEKEELLATGQADSSSDTEQPLNLSVKRTPTKVENPTVNYFIDDQVNKFESSPQQSLKAVNLKITANSPQENEEEDVKYSSTKRRLQGSLIWSPASMCEKSSRYPVMQKDVEDCEPEMDPIARKFKYERRSSFGKQHSQDNNLLSPLTSSTGPATFPRVINKNSLDLETAQQQITAHRQAFMAGLTGNNLELLTQHLKAQTQRELELLRQQRPEMFMQQAIDNNVATKEIQLTEDPYKPDINLHHHHRHHHLSSYINEQAQQSQQKQQQQQHPDSTAVIGSAADVRSPMYHDSDGCVSGIGSGGSVGGACGIVTNNAEKRPARNFQCKQCGKTFKRSSTLSTHLLIHSDTRPYPCQYCGKRFHQKSDMKKHTYIHTGEKPHKCTVCLKAFSQSSNLITHMRKHTGYKPFGCGLCDQSFQRKVDLRRHRESRHEEHMTTTALVKMEVSSSC</sequence>
<keyword evidence="8" id="KW-0804">Transcription</keyword>
<dbReference type="FunFam" id="3.30.160.60:FF:002812">
    <property type="entry name" value="Neuroectoderm-expressed 2, isoform B"/>
    <property type="match status" value="1"/>
</dbReference>
<dbReference type="Proteomes" id="UP000091820">
    <property type="component" value="Unassembled WGS sequence"/>
</dbReference>
<evidence type="ECO:0000256" key="11">
    <source>
        <dbReference type="SAM" id="MobiDB-lite"/>
    </source>
</evidence>
<dbReference type="EnsemblMetazoa" id="GBRI014783-RA">
    <property type="protein sequence ID" value="GBRI014783-PA"/>
    <property type="gene ID" value="GBRI014783"/>
</dbReference>
<evidence type="ECO:0000256" key="8">
    <source>
        <dbReference type="ARBA" id="ARBA00023163"/>
    </source>
</evidence>
<evidence type="ECO:0000313" key="14">
    <source>
        <dbReference type="Proteomes" id="UP000091820"/>
    </source>
</evidence>
<protein>
    <recommendedName>
        <fullName evidence="12">C2H2-type domain-containing protein</fullName>
    </recommendedName>
</protein>
<feature type="domain" description="C2H2-type" evidence="12">
    <location>
        <begin position="435"/>
        <end position="462"/>
    </location>
</feature>
<dbReference type="GO" id="GO:0000122">
    <property type="term" value="P:negative regulation of transcription by RNA polymerase II"/>
    <property type="evidence" value="ECO:0007669"/>
    <property type="project" value="UniProtKB-ARBA"/>
</dbReference>